<evidence type="ECO:0000256" key="19">
    <source>
        <dbReference type="SAM" id="Phobius"/>
    </source>
</evidence>
<keyword evidence="4" id="KW-0997">Cell inner membrane</keyword>
<keyword evidence="13 18" id="KW-0511">Multifunctional enzyme</keyword>
<comment type="subcellular location">
    <subcellularLocation>
        <location evidence="1">Cell inner membrane</location>
        <topology evidence="1">Multi-pass membrane protein</topology>
    </subcellularLocation>
    <subcellularLocation>
        <location evidence="18">Cell membrane</location>
        <topology evidence="18">Multi-pass membrane protein</topology>
    </subcellularLocation>
</comment>
<dbReference type="GO" id="GO:0005886">
    <property type="term" value="C:plasma membrane"/>
    <property type="evidence" value="ECO:0007669"/>
    <property type="project" value="UniProtKB-SubCell"/>
</dbReference>
<dbReference type="EC" id="2.1.1.-" evidence="18"/>
<keyword evidence="5 18" id="KW-0489">Methyltransferase</keyword>
<keyword evidence="7 18" id="KW-0808">Transferase</keyword>
<feature type="transmembrane region" description="Helical" evidence="19">
    <location>
        <begin position="15"/>
        <end position="36"/>
    </location>
</feature>
<evidence type="ECO:0000256" key="18">
    <source>
        <dbReference type="RuleBase" id="RU003794"/>
    </source>
</evidence>
<keyword evidence="6 18" id="KW-0645">Protease</keyword>
<evidence type="ECO:0000256" key="17">
    <source>
        <dbReference type="RuleBase" id="RU003793"/>
    </source>
</evidence>
<organism evidence="22 23">
    <name type="scientific">Marinobacterium aestuarii</name>
    <dbReference type="NCBI Taxonomy" id="1821621"/>
    <lineage>
        <taxon>Bacteria</taxon>
        <taxon>Pseudomonadati</taxon>
        <taxon>Pseudomonadota</taxon>
        <taxon>Gammaproteobacteria</taxon>
        <taxon>Oceanospirillales</taxon>
        <taxon>Oceanospirillaceae</taxon>
        <taxon>Marinobacterium</taxon>
    </lineage>
</organism>
<evidence type="ECO:0000256" key="1">
    <source>
        <dbReference type="ARBA" id="ARBA00004429"/>
    </source>
</evidence>
<dbReference type="PRINTS" id="PR00864">
    <property type="entry name" value="PREPILNPTASE"/>
</dbReference>
<evidence type="ECO:0000256" key="12">
    <source>
        <dbReference type="ARBA" id="ARBA00023136"/>
    </source>
</evidence>
<dbReference type="PANTHER" id="PTHR30487:SF0">
    <property type="entry name" value="PREPILIN LEADER PEPTIDASE_N-METHYLTRANSFERASE-RELATED"/>
    <property type="match status" value="1"/>
</dbReference>
<evidence type="ECO:0000256" key="13">
    <source>
        <dbReference type="ARBA" id="ARBA00023268"/>
    </source>
</evidence>
<dbReference type="AlphaFoldDB" id="A0A1A9EUX5"/>
<reference evidence="23" key="1">
    <citation type="submission" date="2016-05" db="EMBL/GenBank/DDBJ databases">
        <authorList>
            <person name="Baek K."/>
            <person name="Yang S.-J."/>
        </authorList>
    </citation>
    <scope>NUCLEOTIDE SEQUENCE [LARGE SCALE GENOMIC DNA]</scope>
    <source>
        <strain evidence="23">ST58-10</strain>
    </source>
</reference>
<keyword evidence="3" id="KW-1003">Cell membrane</keyword>
<keyword evidence="11 19" id="KW-1133">Transmembrane helix</keyword>
<feature type="transmembrane region" description="Helical" evidence="19">
    <location>
        <begin position="185"/>
        <end position="203"/>
    </location>
</feature>
<dbReference type="InterPro" id="IPR000045">
    <property type="entry name" value="Prepilin_IV_endopep_pep"/>
</dbReference>
<evidence type="ECO:0000313" key="23">
    <source>
        <dbReference type="Proteomes" id="UP000078070"/>
    </source>
</evidence>
<dbReference type="GO" id="GO:0032259">
    <property type="term" value="P:methylation"/>
    <property type="evidence" value="ECO:0007669"/>
    <property type="project" value="UniProtKB-KW"/>
</dbReference>
<feature type="transmembrane region" description="Helical" evidence="19">
    <location>
        <begin position="135"/>
        <end position="153"/>
    </location>
</feature>
<feature type="transmembrane region" description="Helical" evidence="19">
    <location>
        <begin position="232"/>
        <end position="252"/>
    </location>
</feature>
<keyword evidence="10 18" id="KW-0378">Hydrolase</keyword>
<dbReference type="Gene3D" id="1.20.120.1220">
    <property type="match status" value="1"/>
</dbReference>
<evidence type="ECO:0000256" key="8">
    <source>
        <dbReference type="ARBA" id="ARBA00022691"/>
    </source>
</evidence>
<dbReference type="Pfam" id="PF01478">
    <property type="entry name" value="Peptidase_A24"/>
    <property type="match status" value="1"/>
</dbReference>
<feature type="transmembrane region" description="Helical" evidence="19">
    <location>
        <begin position="264"/>
        <end position="283"/>
    </location>
</feature>
<dbReference type="FunFam" id="1.20.120.1220:FF:000001">
    <property type="entry name" value="Type 4 prepilin-like proteins leader peptide-processing enzyme"/>
    <property type="match status" value="1"/>
</dbReference>
<name>A0A1A9EUX5_9GAMM</name>
<dbReference type="InterPro" id="IPR050882">
    <property type="entry name" value="Prepilin_peptidase/N-MTase"/>
</dbReference>
<dbReference type="InterPro" id="IPR014032">
    <property type="entry name" value="Peptidase_A24A_bac"/>
</dbReference>
<evidence type="ECO:0000256" key="6">
    <source>
        <dbReference type="ARBA" id="ARBA00022670"/>
    </source>
</evidence>
<dbReference type="PANTHER" id="PTHR30487">
    <property type="entry name" value="TYPE 4 PREPILIN-LIKE PROTEINS LEADER PEPTIDE-PROCESSING ENZYME"/>
    <property type="match status" value="1"/>
</dbReference>
<dbReference type="EC" id="3.4.23.43" evidence="15 18"/>
<evidence type="ECO:0000256" key="15">
    <source>
        <dbReference type="ARBA" id="ARBA00067082"/>
    </source>
</evidence>
<gene>
    <name evidence="22" type="ORF">A8C75_05330</name>
</gene>
<accession>A0A1A9EUX5</accession>
<dbReference type="InterPro" id="IPR010627">
    <property type="entry name" value="Prepilin_pept_A24_N"/>
</dbReference>
<evidence type="ECO:0000256" key="3">
    <source>
        <dbReference type="ARBA" id="ARBA00022475"/>
    </source>
</evidence>
<sequence>MQIELFNTQGLELTLLGVTLAFVFSLLVGSFLNVVIHRLPLMMEREWQAMAAGADCSAEETSASSFNLATPASRCPHCQHHIRWYENIPLISYMALLGKCSACSAPISLRYPVVELLTALISTFVLWHFGFNSVGYSLVALSWALITLTFIDIDHQLLPDRITLPLIWLGLILNSFTLFTTLESALWGAVIGYLALWSIYWLFKLMTGKEGMGYGDFKLLAALGAWCGVEQLPLIILMSSVVGILLAIVLMLLRKHQMANPLPFGPYLAIAGWVAIIWGRPITEAYLQLFRL</sequence>
<dbReference type="OrthoDB" id="9789291at2"/>
<dbReference type="Proteomes" id="UP000078070">
    <property type="component" value="Chromosome"/>
</dbReference>
<evidence type="ECO:0000259" key="20">
    <source>
        <dbReference type="Pfam" id="PF01478"/>
    </source>
</evidence>
<evidence type="ECO:0000256" key="2">
    <source>
        <dbReference type="ARBA" id="ARBA00005801"/>
    </source>
</evidence>
<comment type="catalytic activity">
    <reaction evidence="14 18">
        <text>Typically cleaves a -Gly-|-Phe- bond to release an N-terminal, basic peptide of 5-8 residues from type IV prepilin, and then N-methylates the new N-terminal amino group, the methyl donor being S-adenosyl-L-methionine.</text>
        <dbReference type="EC" id="3.4.23.43"/>
    </reaction>
</comment>
<evidence type="ECO:0000256" key="4">
    <source>
        <dbReference type="ARBA" id="ARBA00022519"/>
    </source>
</evidence>
<reference evidence="22 23" key="2">
    <citation type="journal article" date="2018" name="Int. J. Syst. Evol. Microbiol.">
        <title>Marinobacterium aestuarii sp. nov., a benzene-degrading marine bacterium isolated from estuary sediment.</title>
        <authorList>
            <person name="Bae S.S."/>
            <person name="Jung J."/>
            <person name="Chung D."/>
            <person name="Baek K."/>
        </authorList>
    </citation>
    <scope>NUCLEOTIDE SEQUENCE [LARGE SCALE GENOMIC DNA]</scope>
    <source>
        <strain evidence="22 23">ST58-10</strain>
    </source>
</reference>
<evidence type="ECO:0000256" key="9">
    <source>
        <dbReference type="ARBA" id="ARBA00022692"/>
    </source>
</evidence>
<feature type="domain" description="Prepilin type IV endopeptidase peptidase" evidence="20">
    <location>
        <begin position="140"/>
        <end position="248"/>
    </location>
</feature>
<dbReference type="GO" id="GO:0004190">
    <property type="term" value="F:aspartic-type endopeptidase activity"/>
    <property type="evidence" value="ECO:0007669"/>
    <property type="project" value="UniProtKB-EC"/>
</dbReference>
<dbReference type="GO" id="GO:0006465">
    <property type="term" value="P:signal peptide processing"/>
    <property type="evidence" value="ECO:0007669"/>
    <property type="project" value="TreeGrafter"/>
</dbReference>
<keyword evidence="8" id="KW-0949">S-adenosyl-L-methionine</keyword>
<proteinExistence type="inferred from homology"/>
<dbReference type="Pfam" id="PF06750">
    <property type="entry name" value="A24_N_bact"/>
    <property type="match status" value="1"/>
</dbReference>
<keyword evidence="9 18" id="KW-0812">Transmembrane</keyword>
<evidence type="ECO:0000256" key="10">
    <source>
        <dbReference type="ARBA" id="ARBA00022801"/>
    </source>
</evidence>
<protein>
    <recommendedName>
        <fullName evidence="16 18">Prepilin leader peptidase/N-methyltransferase</fullName>
        <ecNumber evidence="18">2.1.1.-</ecNumber>
        <ecNumber evidence="15 18">3.4.23.43</ecNumber>
    </recommendedName>
</protein>
<dbReference type="KEGG" id="mars:A8C75_05330"/>
<dbReference type="GO" id="GO:0008168">
    <property type="term" value="F:methyltransferase activity"/>
    <property type="evidence" value="ECO:0007669"/>
    <property type="project" value="UniProtKB-KW"/>
</dbReference>
<dbReference type="STRING" id="1821621.A8C75_05330"/>
<evidence type="ECO:0000256" key="11">
    <source>
        <dbReference type="ARBA" id="ARBA00022989"/>
    </source>
</evidence>
<evidence type="ECO:0000256" key="7">
    <source>
        <dbReference type="ARBA" id="ARBA00022679"/>
    </source>
</evidence>
<feature type="transmembrane region" description="Helical" evidence="19">
    <location>
        <begin position="162"/>
        <end position="179"/>
    </location>
</feature>
<evidence type="ECO:0000256" key="5">
    <source>
        <dbReference type="ARBA" id="ARBA00022603"/>
    </source>
</evidence>
<dbReference type="RefSeq" id="WP_067379139.1">
    <property type="nucleotide sequence ID" value="NZ_CP015839.1"/>
</dbReference>
<keyword evidence="23" id="KW-1185">Reference proteome</keyword>
<evidence type="ECO:0000256" key="14">
    <source>
        <dbReference type="ARBA" id="ARBA00050401"/>
    </source>
</evidence>
<comment type="function">
    <text evidence="18">Plays an essential role in type IV pili and type II pseudopili formation by proteolytically removing the leader sequence from substrate proteins and subsequently monomethylating the alpha-amino group of the newly exposed N-terminal phenylalanine.</text>
</comment>
<keyword evidence="12 19" id="KW-0472">Membrane</keyword>
<comment type="similarity">
    <text evidence="2 17">Belongs to the peptidase A24 family.</text>
</comment>
<evidence type="ECO:0000259" key="21">
    <source>
        <dbReference type="Pfam" id="PF06750"/>
    </source>
</evidence>
<dbReference type="EMBL" id="CP015839">
    <property type="protein sequence ID" value="ANG61964.1"/>
    <property type="molecule type" value="Genomic_DNA"/>
</dbReference>
<feature type="domain" description="Prepilin peptidase A24 N-terminal" evidence="21">
    <location>
        <begin position="23"/>
        <end position="129"/>
    </location>
</feature>
<evidence type="ECO:0000313" key="22">
    <source>
        <dbReference type="EMBL" id="ANG61964.1"/>
    </source>
</evidence>
<evidence type="ECO:0000256" key="16">
    <source>
        <dbReference type="ARBA" id="ARBA00071870"/>
    </source>
</evidence>